<feature type="chain" id="PRO_5045042963" description="Right handed beta helix domain-containing protein" evidence="1">
    <location>
        <begin position="24"/>
        <end position="417"/>
    </location>
</feature>
<dbReference type="EMBL" id="JARBJD010000148">
    <property type="protein sequence ID" value="KAK2949851.1"/>
    <property type="molecule type" value="Genomic_DNA"/>
</dbReference>
<evidence type="ECO:0000313" key="3">
    <source>
        <dbReference type="Proteomes" id="UP001281761"/>
    </source>
</evidence>
<protein>
    <recommendedName>
        <fullName evidence="4">Right handed beta helix domain-containing protein</fullName>
    </recommendedName>
</protein>
<evidence type="ECO:0000256" key="1">
    <source>
        <dbReference type="SAM" id="SignalP"/>
    </source>
</evidence>
<keyword evidence="1" id="KW-0732">Signal</keyword>
<keyword evidence="3" id="KW-1185">Reference proteome</keyword>
<sequence length="417" mass="46375">MFLILLIPLCLSVDIHLNPLVEALPADVPALSLTTADYYGSNISPRRASLEIHSKSDRDIVLLKSYDRYDYLFNVAHLKLRLTNLSLLAPESASLIHAYQNSTVELMNVFHAYTYRPYSLIFVDLSAVYIFNNTFMNGSRFGEPIVKYRYAEQRPVSHNVTLEQCVISDILLLNESPFAVGITASHVTVIDCIFNRVLSNSTRAPYLDLPFTLASSTFKNVTFNSCHAPLAGGLFYGVQSVECFISNVNVTNCSNSVIHSWMNFNRTTNVSISDSSFTGCYSSQQYPNGSALYIPNSANLWINGTKFRNNTALAYGGSIWVNGTVEQLSINQTSFASNVASFGGAISVRKLSSEQYASFSVMNSVFTNRAQLGSDLHFEEMGTRLTESNFSKCQSRSASARIYDAKTRKGFDWTNTR</sequence>
<accession>A0ABQ9XBF1</accession>
<organism evidence="2 3">
    <name type="scientific">Blattamonas nauphoetae</name>
    <dbReference type="NCBI Taxonomy" id="2049346"/>
    <lineage>
        <taxon>Eukaryota</taxon>
        <taxon>Metamonada</taxon>
        <taxon>Preaxostyla</taxon>
        <taxon>Oxymonadida</taxon>
        <taxon>Blattamonas</taxon>
    </lineage>
</organism>
<name>A0ABQ9XBF1_9EUKA</name>
<evidence type="ECO:0008006" key="4">
    <source>
        <dbReference type="Google" id="ProtNLM"/>
    </source>
</evidence>
<dbReference type="InterPro" id="IPR011050">
    <property type="entry name" value="Pectin_lyase_fold/virulence"/>
</dbReference>
<comment type="caution">
    <text evidence="2">The sequence shown here is derived from an EMBL/GenBank/DDBJ whole genome shotgun (WGS) entry which is preliminary data.</text>
</comment>
<dbReference type="SUPFAM" id="SSF51126">
    <property type="entry name" value="Pectin lyase-like"/>
    <property type="match status" value="1"/>
</dbReference>
<reference evidence="2 3" key="1">
    <citation type="journal article" date="2022" name="bioRxiv">
        <title>Genomics of Preaxostyla Flagellates Illuminates Evolutionary Transitions and the Path Towards Mitochondrial Loss.</title>
        <authorList>
            <person name="Novak L.V.F."/>
            <person name="Treitli S.C."/>
            <person name="Pyrih J."/>
            <person name="Halakuc P."/>
            <person name="Pipaliya S.V."/>
            <person name="Vacek V."/>
            <person name="Brzon O."/>
            <person name="Soukal P."/>
            <person name="Eme L."/>
            <person name="Dacks J.B."/>
            <person name="Karnkowska A."/>
            <person name="Elias M."/>
            <person name="Hampl V."/>
        </authorList>
    </citation>
    <scope>NUCLEOTIDE SEQUENCE [LARGE SCALE GENOMIC DNA]</scope>
    <source>
        <strain evidence="2">NAU3</strain>
        <tissue evidence="2">Gut</tissue>
    </source>
</reference>
<feature type="signal peptide" evidence="1">
    <location>
        <begin position="1"/>
        <end position="23"/>
    </location>
</feature>
<evidence type="ECO:0000313" key="2">
    <source>
        <dbReference type="EMBL" id="KAK2949851.1"/>
    </source>
</evidence>
<gene>
    <name evidence="2" type="ORF">BLNAU_15246</name>
</gene>
<dbReference type="Proteomes" id="UP001281761">
    <property type="component" value="Unassembled WGS sequence"/>
</dbReference>
<proteinExistence type="predicted"/>